<dbReference type="Proteomes" id="UP000693970">
    <property type="component" value="Unassembled WGS sequence"/>
</dbReference>
<dbReference type="PANTHER" id="PTHR14911:SF13">
    <property type="entry name" value="TRNA (GUANINE(6)-N2)-METHYLTRANSFERASE THUMP3"/>
    <property type="match status" value="1"/>
</dbReference>
<name>A0A9K3PIU4_9STRA</name>
<dbReference type="GO" id="GO:0016423">
    <property type="term" value="F:tRNA (guanine) methyltransferase activity"/>
    <property type="evidence" value="ECO:0007669"/>
    <property type="project" value="TreeGrafter"/>
</dbReference>
<dbReference type="Pfam" id="PF01170">
    <property type="entry name" value="UPF0020"/>
    <property type="match status" value="1"/>
</dbReference>
<gene>
    <name evidence="2" type="ORF">IV203_011630</name>
</gene>
<keyword evidence="3" id="KW-1185">Reference proteome</keyword>
<dbReference type="PANTHER" id="PTHR14911">
    <property type="entry name" value="THUMP DOMAIN-CONTAINING"/>
    <property type="match status" value="1"/>
</dbReference>
<dbReference type="PROSITE" id="PS51471">
    <property type="entry name" value="FE2OG_OXY"/>
    <property type="match status" value="1"/>
</dbReference>
<proteinExistence type="predicted"/>
<dbReference type="OrthoDB" id="545910at2759"/>
<protein>
    <submittedName>
        <fullName evidence="2">2OG-Fe(II) oxygenase superfamily-domain containing protein</fullName>
    </submittedName>
</protein>
<dbReference type="EMBL" id="JAGRRH010000019">
    <property type="protein sequence ID" value="KAG7349033.1"/>
    <property type="molecule type" value="Genomic_DNA"/>
</dbReference>
<evidence type="ECO:0000313" key="2">
    <source>
        <dbReference type="EMBL" id="KAG7349033.1"/>
    </source>
</evidence>
<evidence type="ECO:0000259" key="1">
    <source>
        <dbReference type="PROSITE" id="PS51471"/>
    </source>
</evidence>
<dbReference type="InterPro" id="IPR000241">
    <property type="entry name" value="RlmKL-like_Mtase"/>
</dbReference>
<comment type="caution">
    <text evidence="2">The sequence shown here is derived from an EMBL/GenBank/DDBJ whole genome shotgun (WGS) entry which is preliminary data.</text>
</comment>
<dbReference type="CDD" id="cd02440">
    <property type="entry name" value="AdoMet_MTases"/>
    <property type="match status" value="1"/>
</dbReference>
<reference evidence="2" key="1">
    <citation type="journal article" date="2021" name="Sci. Rep.">
        <title>Diploid genomic architecture of Nitzschia inconspicua, an elite biomass production diatom.</title>
        <authorList>
            <person name="Oliver A."/>
            <person name="Podell S."/>
            <person name="Pinowska A."/>
            <person name="Traller J.C."/>
            <person name="Smith S.R."/>
            <person name="McClure R."/>
            <person name="Beliaev A."/>
            <person name="Bohutskyi P."/>
            <person name="Hill E.A."/>
            <person name="Rabines A."/>
            <person name="Zheng H."/>
            <person name="Allen L.Z."/>
            <person name="Kuo A."/>
            <person name="Grigoriev I.V."/>
            <person name="Allen A.E."/>
            <person name="Hazlebeck D."/>
            <person name="Allen E.E."/>
        </authorList>
    </citation>
    <scope>NUCLEOTIDE SEQUENCE</scope>
    <source>
        <strain evidence="2">Hildebrandi</strain>
    </source>
</reference>
<dbReference type="AlphaFoldDB" id="A0A9K3PIU4"/>
<dbReference type="InterPro" id="IPR005123">
    <property type="entry name" value="Oxoglu/Fe-dep_dioxygenase_dom"/>
</dbReference>
<organism evidence="2 3">
    <name type="scientific">Nitzschia inconspicua</name>
    <dbReference type="NCBI Taxonomy" id="303405"/>
    <lineage>
        <taxon>Eukaryota</taxon>
        <taxon>Sar</taxon>
        <taxon>Stramenopiles</taxon>
        <taxon>Ochrophyta</taxon>
        <taxon>Bacillariophyta</taxon>
        <taxon>Bacillariophyceae</taxon>
        <taxon>Bacillariophycidae</taxon>
        <taxon>Bacillariales</taxon>
        <taxon>Bacillariaceae</taxon>
        <taxon>Nitzschia</taxon>
    </lineage>
</organism>
<dbReference type="Pfam" id="PF13532">
    <property type="entry name" value="2OG-FeII_Oxy_2"/>
    <property type="match status" value="1"/>
</dbReference>
<dbReference type="InterPro" id="IPR027450">
    <property type="entry name" value="AlkB-like"/>
</dbReference>
<evidence type="ECO:0000313" key="3">
    <source>
        <dbReference type="Proteomes" id="UP000693970"/>
    </source>
</evidence>
<sequence length="747" mass="84439">MDEFLVPLETPCVYHDANFLDPSDATEFYQDLLKNIPWEKTAKINRWVHLCKERADGDSSAGEQLQPGYAYKDAPRAGLENNTQGYANPPFPDTVQKIREACQEWYLKNKKNSKSDDGTSLPPSFNVCLLNFYQDGTQRIGWHSDREEIGRTTPIASVSLGTTRQFLIRSQSNGMNDRASLMLQHGSLVVMEPECQLQYLHSIAKEPHITEGRINLTFRCKNEGETTAGEEMHTERDNALDKITSGVEANANGWSNDTAGIVATASIFGEDLLRSNELFRDTLEPNQVFFLAKTNLGAEKYTAAEIQEHLDPDKQHNGSMIPWQIIIRPFEIDGFVACCLPMEEMDTMESSDENDRRTKTTILLQMQSILFKLRSVYHVIRYHHHFRLNDCRRNDGQDDDTEEMMIPKEALYEYVKKILLNGTLSFGTHDDKNNNENTSDDAPAVTFRVTCERIGGPHSWQAPDVEYEIGGAISQVMEVHGWKVKMNDYDLCIRADVIGKYIVLGTQINVHDMTKGRFVLKYHNAVTIKSNLAYVMLRLGNLLPGNLLLDPFCGSGTIPMEALQMFQGKISVVGMDVSKKSANGAWANAKGNGYSEKDGIYTRRFVHADARGLRRQVEDDSVDAVVTNLPWGVMTGQHQSGDALQTLYEVFLRNSWYVLKPGGRLVLFVLRGLQMMRIIRKLSGRFNLLLVNVIRTSNNLPCIVVIEKLESDRVRDAIKGQLAHLNQFVSVSPEIFQSIHTEELEDD</sequence>
<dbReference type="GO" id="GO:0030488">
    <property type="term" value="P:tRNA methylation"/>
    <property type="evidence" value="ECO:0007669"/>
    <property type="project" value="TreeGrafter"/>
</dbReference>
<feature type="domain" description="Fe2OG dioxygenase" evidence="1">
    <location>
        <begin position="124"/>
        <end position="222"/>
    </location>
</feature>
<reference evidence="2" key="2">
    <citation type="submission" date="2021-04" db="EMBL/GenBank/DDBJ databases">
        <authorList>
            <person name="Podell S."/>
        </authorList>
    </citation>
    <scope>NUCLEOTIDE SEQUENCE</scope>
    <source>
        <strain evidence="2">Hildebrandi</strain>
    </source>
</reference>
<accession>A0A9K3PIU4</accession>